<proteinExistence type="predicted"/>
<feature type="signal peptide" evidence="1">
    <location>
        <begin position="1"/>
        <end position="37"/>
    </location>
</feature>
<evidence type="ECO:0000313" key="2">
    <source>
        <dbReference type="EMBL" id="RZU51775.1"/>
    </source>
</evidence>
<dbReference type="SUPFAM" id="SSF50998">
    <property type="entry name" value="Quinoprotein alcohol dehydrogenase-like"/>
    <property type="match status" value="1"/>
</dbReference>
<evidence type="ECO:0008006" key="4">
    <source>
        <dbReference type="Google" id="ProtNLM"/>
    </source>
</evidence>
<keyword evidence="1" id="KW-0732">Signal</keyword>
<evidence type="ECO:0000256" key="1">
    <source>
        <dbReference type="SAM" id="SignalP"/>
    </source>
</evidence>
<comment type="caution">
    <text evidence="2">The sequence shown here is derived from an EMBL/GenBank/DDBJ whole genome shotgun (WGS) entry which is preliminary data.</text>
</comment>
<keyword evidence="3" id="KW-1185">Reference proteome</keyword>
<evidence type="ECO:0000313" key="3">
    <source>
        <dbReference type="Proteomes" id="UP000292564"/>
    </source>
</evidence>
<accession>A0A4Q7ZN36</accession>
<dbReference type="EMBL" id="SHKY01000001">
    <property type="protein sequence ID" value="RZU51775.1"/>
    <property type="molecule type" value="Genomic_DNA"/>
</dbReference>
<name>A0A4Q7ZN36_9ACTN</name>
<dbReference type="Proteomes" id="UP000292564">
    <property type="component" value="Unassembled WGS sequence"/>
</dbReference>
<dbReference type="InterPro" id="IPR015943">
    <property type="entry name" value="WD40/YVTN_repeat-like_dom_sf"/>
</dbReference>
<reference evidence="2 3" key="1">
    <citation type="submission" date="2019-02" db="EMBL/GenBank/DDBJ databases">
        <title>Sequencing the genomes of 1000 actinobacteria strains.</title>
        <authorList>
            <person name="Klenk H.-P."/>
        </authorList>
    </citation>
    <scope>NUCLEOTIDE SEQUENCE [LARGE SCALE GENOMIC DNA]</scope>
    <source>
        <strain evidence="2 3">DSM 45162</strain>
    </source>
</reference>
<protein>
    <recommendedName>
        <fullName evidence="4">Pyrroloquinoline-quinone binding quinoprotein</fullName>
    </recommendedName>
</protein>
<dbReference type="Gene3D" id="2.130.10.10">
    <property type="entry name" value="YVTN repeat-like/Quinoprotein amine dehydrogenase"/>
    <property type="match status" value="1"/>
</dbReference>
<sequence length="425" mass="43126">MRFFCFARRVARVPRLRRAIVAGVAIAVAAGGSPALAAGPAKTRAITAETSRAPLGAAHRAGPPGAPAGRLARLAVGVRPLVTPQFNGSVYALALRGSTVYVGGSFTRATSGGRTFVRQRLAAFDAATGALLSWAPTANATVRALAVDGSSVYAGGDFGTVSGRRRDALARLDAVTGALGPFAHQVTGAPYALAIGHGRLYAGGSLRAVDGQPRSGLAAFSLTTGALDVGWRPYADDVVHAVTVAGARVYVGGAFHRINGVPGTLRIAVVTATGAVFTGFRPTRAPAEVNGIAVDGAGVYAATGGQGGRAVGYTTEGEIRWQRVFDGDAVTVAALNGVTYVGGHFDTACLTMRNGAHGTCLDGSVPRVKLAAVTATGQLSDWAPQANGIVGVRVLRAESGIGTLAAGGDFTVINGQARRRVATFR</sequence>
<organism evidence="2 3">
    <name type="scientific">Krasilnikovia cinnamomea</name>
    <dbReference type="NCBI Taxonomy" id="349313"/>
    <lineage>
        <taxon>Bacteria</taxon>
        <taxon>Bacillati</taxon>
        <taxon>Actinomycetota</taxon>
        <taxon>Actinomycetes</taxon>
        <taxon>Micromonosporales</taxon>
        <taxon>Micromonosporaceae</taxon>
        <taxon>Krasilnikovia</taxon>
    </lineage>
</organism>
<dbReference type="AlphaFoldDB" id="A0A4Q7ZN36"/>
<gene>
    <name evidence="2" type="ORF">EV385_3609</name>
</gene>
<feature type="chain" id="PRO_5020504888" description="Pyrroloquinoline-quinone binding quinoprotein" evidence="1">
    <location>
        <begin position="38"/>
        <end position="425"/>
    </location>
</feature>
<dbReference type="InterPro" id="IPR011047">
    <property type="entry name" value="Quinoprotein_ADH-like_sf"/>
</dbReference>